<dbReference type="NCBIfam" id="NF033523">
    <property type="entry name" value="lasso_peptidase"/>
    <property type="match status" value="1"/>
</dbReference>
<sequence length="666" mass="71984">MARIDSPSISPDGRWALWRTFRASTDRNDYTACWMIAPVDGSAPARRLADAGEIEWLNGYPLPGTPAWSEDSASVLFRKVADGEVQVWRASADGNGLRQLTREAGNVRDLVAIEGGRAMLIALGQDRRRVADAEQAEYDAGTRIDASVDPQRPLHHGDRIEGRWAAGRLRGFWFEQGGILPVTQPLLRLLDPLTGDVREPTEAQKSLYAPPAKAFDQEGDWFVTERKTAGDGRGTALVLAHGQQTSLVVVDGNGRERGRCQAAACTRSRLRSISWMGSADAILFETRNGQGGTILSRWDIASGNVADLAGDSETLTGGGDGDGCAASSLHLVCVAAAADSPPRVVSINVRDGRSITLGDPNPALRSEPPAFERLVWQDRHNRSFSGYLAMPIQARGPVPLFVTYYACSGYLRGGLGDEYPLRAMASAGIATLCINRYPADPGVGGNVAAYRIAASGIAAIVDRLAREGRIDRARVGAGGVSFGSEVASWLAIHTRLLRAVSIASVTVSPTYYWLNAVKGREVPAVLQAGWGLGSPDPSAGARSRKAWRDISPAMNADRITVPVLMQVPEQEYRPNVEVLARLQAAGRIAELWVFPHEMHIKWQPRHQLAANVRNLEWFRCWLQGVCTQSATALERAEPSAKAPRSLCRWLGSSEKGKGEPAQPATP</sequence>
<dbReference type="SUPFAM" id="SSF82171">
    <property type="entry name" value="DPP6 N-terminal domain-like"/>
    <property type="match status" value="1"/>
</dbReference>
<dbReference type="InterPro" id="IPR029058">
    <property type="entry name" value="AB_hydrolase_fold"/>
</dbReference>
<evidence type="ECO:0000256" key="1">
    <source>
        <dbReference type="SAM" id="MobiDB-lite"/>
    </source>
</evidence>
<keyword evidence="4" id="KW-1185">Reference proteome</keyword>
<organism evidence="3 4">
    <name type="scientific">Novosphingobium cyanobacteriorum</name>
    <dbReference type="NCBI Taxonomy" id="3024215"/>
    <lineage>
        <taxon>Bacteria</taxon>
        <taxon>Pseudomonadati</taxon>
        <taxon>Pseudomonadota</taxon>
        <taxon>Alphaproteobacteria</taxon>
        <taxon>Sphingomonadales</taxon>
        <taxon>Sphingomonadaceae</taxon>
        <taxon>Novosphingobium</taxon>
    </lineage>
</organism>
<evidence type="ECO:0000259" key="2">
    <source>
        <dbReference type="Pfam" id="PF00326"/>
    </source>
</evidence>
<evidence type="ECO:0000313" key="3">
    <source>
        <dbReference type="EMBL" id="MDF8333683.1"/>
    </source>
</evidence>
<gene>
    <name evidence="3" type="ORF">POM99_10765</name>
</gene>
<protein>
    <submittedName>
        <fullName evidence="3">Atxe2 family lasso peptide isopeptidase</fullName>
    </submittedName>
</protein>
<proteinExistence type="predicted"/>
<accession>A0ABT6CJD9</accession>
<comment type="caution">
    <text evidence="3">The sequence shown here is derived from an EMBL/GenBank/DDBJ whole genome shotgun (WGS) entry which is preliminary data.</text>
</comment>
<dbReference type="Gene3D" id="2.120.10.30">
    <property type="entry name" value="TolB, C-terminal domain"/>
    <property type="match status" value="1"/>
</dbReference>
<feature type="domain" description="Peptidase S9 prolyl oligopeptidase catalytic" evidence="2">
    <location>
        <begin position="457"/>
        <end position="623"/>
    </location>
</feature>
<dbReference type="Gene3D" id="3.40.50.1820">
    <property type="entry name" value="alpha/beta hydrolase"/>
    <property type="match status" value="1"/>
</dbReference>
<dbReference type="RefSeq" id="WP_277277619.1">
    <property type="nucleotide sequence ID" value="NZ_JAROCY010000009.1"/>
</dbReference>
<dbReference type="Pfam" id="PF00326">
    <property type="entry name" value="Peptidase_S9"/>
    <property type="match status" value="1"/>
</dbReference>
<evidence type="ECO:0000313" key="4">
    <source>
        <dbReference type="Proteomes" id="UP001222770"/>
    </source>
</evidence>
<dbReference type="SUPFAM" id="SSF53474">
    <property type="entry name" value="alpha/beta-Hydrolases"/>
    <property type="match status" value="1"/>
</dbReference>
<feature type="region of interest" description="Disordered" evidence="1">
    <location>
        <begin position="637"/>
        <end position="666"/>
    </location>
</feature>
<name>A0ABT6CJD9_9SPHN</name>
<dbReference type="InterPro" id="IPR053536">
    <property type="entry name" value="Lasso_peptide_isopeptidase"/>
</dbReference>
<reference evidence="3 4" key="1">
    <citation type="submission" date="2023-03" db="EMBL/GenBank/DDBJ databases">
        <title>Novosphingobium cyanobacteriorum sp. nov., isolated from a eutrophic reservoir during the Microcystis bloom period.</title>
        <authorList>
            <person name="Kang M."/>
            <person name="Le V."/>
            <person name="Ko S.-R."/>
            <person name="Lee S.-A."/>
            <person name="Ahn C.-Y."/>
        </authorList>
    </citation>
    <scope>NUCLEOTIDE SEQUENCE [LARGE SCALE GENOMIC DNA]</scope>
    <source>
        <strain evidence="3 4">HBC54</strain>
    </source>
</reference>
<dbReference type="InterPro" id="IPR011042">
    <property type="entry name" value="6-blade_b-propeller_TolB-like"/>
</dbReference>
<dbReference type="EMBL" id="JAROCY010000009">
    <property type="protein sequence ID" value="MDF8333683.1"/>
    <property type="molecule type" value="Genomic_DNA"/>
</dbReference>
<dbReference type="Proteomes" id="UP001222770">
    <property type="component" value="Unassembled WGS sequence"/>
</dbReference>
<dbReference type="InterPro" id="IPR001375">
    <property type="entry name" value="Peptidase_S9_cat"/>
</dbReference>